<keyword evidence="2" id="KW-0288">FMN</keyword>
<dbReference type="STRING" id="880072.Desac_1686"/>
<evidence type="ECO:0000256" key="1">
    <source>
        <dbReference type="ARBA" id="ARBA00022630"/>
    </source>
</evidence>
<dbReference type="Proteomes" id="UP000000483">
    <property type="component" value="Chromosome"/>
</dbReference>
<evidence type="ECO:0000256" key="2">
    <source>
        <dbReference type="ARBA" id="ARBA00022643"/>
    </source>
</evidence>
<keyword evidence="1" id="KW-0285">Flavoprotein</keyword>
<dbReference type="GO" id="GO:0016491">
    <property type="term" value="F:oxidoreductase activity"/>
    <property type="evidence" value="ECO:0007669"/>
    <property type="project" value="InterPro"/>
</dbReference>
<accession>F2NJM0</accession>
<dbReference type="PANTHER" id="PTHR43278:SF4">
    <property type="entry name" value="NAD(P)H-DEPENDENT FMN-CONTAINING OXIDOREDUCTASE YWQN-RELATED"/>
    <property type="match status" value="1"/>
</dbReference>
<evidence type="ECO:0000313" key="5">
    <source>
        <dbReference type="EMBL" id="AEB09532.1"/>
    </source>
</evidence>
<dbReference type="SUPFAM" id="SSF52218">
    <property type="entry name" value="Flavoproteins"/>
    <property type="match status" value="1"/>
</dbReference>
<sequence>MKAVAISGSPRKEGNTWQLLNLALELLANEGFETEFISLHNKKIHPCLACMSCKKEKNRCAQEDDFQEIFPKMQAADALLVGSPVYFGSATPNLMALLDRAGYVARHGDNHFHRKVGTPIIVARRAGVNFTYAQLLFFFSIMGMIVPGATYWPIAYGLNQGEAMNDTEGVQTIKNLAANIAWLAKKLRD</sequence>
<dbReference type="Pfam" id="PF03358">
    <property type="entry name" value="FMN_red"/>
    <property type="match status" value="1"/>
</dbReference>
<reference evidence="6" key="2">
    <citation type="submission" date="2011-03" db="EMBL/GenBank/DDBJ databases">
        <title>The complete genome of Desulfobacca acetoxidans DSM 11109.</title>
        <authorList>
            <consortium name="US DOE Joint Genome Institute (JGI-PGF)"/>
            <person name="Lucas S."/>
            <person name="Copeland A."/>
            <person name="Lapidus A."/>
            <person name="Bruce D."/>
            <person name="Goodwin L."/>
            <person name="Pitluck S."/>
            <person name="Peters L."/>
            <person name="Kyrpides N."/>
            <person name="Mavromatis K."/>
            <person name="Ivanova N."/>
            <person name="Ovchinnikova G."/>
            <person name="Teshima H."/>
            <person name="Detter J.C."/>
            <person name="Han C."/>
            <person name="Land M."/>
            <person name="Hauser L."/>
            <person name="Markowitz V."/>
            <person name="Cheng J.-F."/>
            <person name="Hugenholtz P."/>
            <person name="Woyke T."/>
            <person name="Wu D."/>
            <person name="Spring S."/>
            <person name="Schueler E."/>
            <person name="Brambilla E."/>
            <person name="Klenk H.-P."/>
            <person name="Eisen J.A."/>
        </authorList>
    </citation>
    <scope>NUCLEOTIDE SEQUENCE [LARGE SCALE GENOMIC DNA]</scope>
    <source>
        <strain evidence="6">ATCC 700848 / DSM 11109 / ASRB2</strain>
    </source>
</reference>
<dbReference type="Gene3D" id="3.40.50.360">
    <property type="match status" value="1"/>
</dbReference>
<dbReference type="InterPro" id="IPR051796">
    <property type="entry name" value="ISF_SsuE-like"/>
</dbReference>
<evidence type="ECO:0000313" key="6">
    <source>
        <dbReference type="Proteomes" id="UP000000483"/>
    </source>
</evidence>
<dbReference type="EMBL" id="CP002629">
    <property type="protein sequence ID" value="AEB09532.1"/>
    <property type="molecule type" value="Genomic_DNA"/>
</dbReference>
<proteinExistence type="predicted"/>
<feature type="domain" description="NADPH-dependent FMN reductase-like" evidence="4">
    <location>
        <begin position="1"/>
        <end position="155"/>
    </location>
</feature>
<keyword evidence="3" id="KW-0472">Membrane</keyword>
<gene>
    <name evidence="5" type="ordered locus">Desac_1686</name>
</gene>
<evidence type="ECO:0000259" key="4">
    <source>
        <dbReference type="Pfam" id="PF03358"/>
    </source>
</evidence>
<dbReference type="InterPro" id="IPR029039">
    <property type="entry name" value="Flavoprotein-like_sf"/>
</dbReference>
<protein>
    <submittedName>
        <fullName evidence="5">NADPH-dependent FMN reductase</fullName>
    </submittedName>
</protein>
<dbReference type="RefSeq" id="WP_013706642.1">
    <property type="nucleotide sequence ID" value="NC_015388.1"/>
</dbReference>
<dbReference type="KEGG" id="dao:Desac_1686"/>
<feature type="transmembrane region" description="Helical" evidence="3">
    <location>
        <begin position="135"/>
        <end position="154"/>
    </location>
</feature>
<dbReference type="HOGENOM" id="CLU_050993_3_3_7"/>
<dbReference type="PANTHER" id="PTHR43278">
    <property type="entry name" value="NAD(P)H-DEPENDENT FMN-CONTAINING OXIDOREDUCTASE YWQN-RELATED"/>
    <property type="match status" value="1"/>
</dbReference>
<dbReference type="InterPro" id="IPR005025">
    <property type="entry name" value="FMN_Rdtase-like_dom"/>
</dbReference>
<evidence type="ECO:0000256" key="3">
    <source>
        <dbReference type="SAM" id="Phobius"/>
    </source>
</evidence>
<reference evidence="5 6" key="1">
    <citation type="journal article" date="2011" name="Stand. Genomic Sci.">
        <title>Complete genome sequence of the acetate-degrading sulfate reducer Desulfobacca acetoxidans type strain (ASRB2).</title>
        <authorList>
            <person name="Goker M."/>
            <person name="Teshima H."/>
            <person name="Lapidus A."/>
            <person name="Nolan M."/>
            <person name="Lucas S."/>
            <person name="Hammon N."/>
            <person name="Deshpande S."/>
            <person name="Cheng J.F."/>
            <person name="Tapia R."/>
            <person name="Han C."/>
            <person name="Goodwin L."/>
            <person name="Pitluck S."/>
            <person name="Huntemann M."/>
            <person name="Liolios K."/>
            <person name="Ivanova N."/>
            <person name="Pagani I."/>
            <person name="Mavromatis K."/>
            <person name="Ovchinikova G."/>
            <person name="Pati A."/>
            <person name="Chen A."/>
            <person name="Palaniappan K."/>
            <person name="Land M."/>
            <person name="Hauser L."/>
            <person name="Brambilla E.M."/>
            <person name="Rohde M."/>
            <person name="Spring S."/>
            <person name="Detter J.C."/>
            <person name="Woyke T."/>
            <person name="Bristow J."/>
            <person name="Eisen J.A."/>
            <person name="Markowitz V."/>
            <person name="Hugenholtz P."/>
            <person name="Kyrpides N.C."/>
            <person name="Klenk H.P."/>
        </authorList>
    </citation>
    <scope>NUCLEOTIDE SEQUENCE [LARGE SCALE GENOMIC DNA]</scope>
    <source>
        <strain evidence="6">ATCC 700848 / DSM 11109 / ASRB2</strain>
    </source>
</reference>
<dbReference type="eggNOG" id="COG0655">
    <property type="taxonomic scope" value="Bacteria"/>
</dbReference>
<keyword evidence="6" id="KW-1185">Reference proteome</keyword>
<keyword evidence="3" id="KW-0812">Transmembrane</keyword>
<organism evidence="5 6">
    <name type="scientific">Desulfobacca acetoxidans (strain ATCC 700848 / DSM 11109 / ASRB2)</name>
    <dbReference type="NCBI Taxonomy" id="880072"/>
    <lineage>
        <taxon>Bacteria</taxon>
        <taxon>Pseudomonadati</taxon>
        <taxon>Thermodesulfobacteriota</taxon>
        <taxon>Desulfobaccia</taxon>
        <taxon>Desulfobaccales</taxon>
        <taxon>Desulfobaccaceae</taxon>
        <taxon>Desulfobacca</taxon>
    </lineage>
</organism>
<keyword evidence="3" id="KW-1133">Transmembrane helix</keyword>
<dbReference type="AlphaFoldDB" id="F2NJM0"/>
<name>F2NJM0_DESAR</name>